<dbReference type="Pfam" id="PF17111">
    <property type="entry name" value="PigL_N"/>
    <property type="match status" value="1"/>
</dbReference>
<dbReference type="Proteomes" id="UP001141434">
    <property type="component" value="Unassembled WGS sequence"/>
</dbReference>
<reference evidence="3" key="2">
    <citation type="journal article" date="2023" name="IMA Fungus">
        <title>Comparative genomic study of the Penicillium genus elucidates a diverse pangenome and 15 lateral gene transfer events.</title>
        <authorList>
            <person name="Petersen C."/>
            <person name="Sorensen T."/>
            <person name="Nielsen M.R."/>
            <person name="Sondergaard T.E."/>
            <person name="Sorensen J.L."/>
            <person name="Fitzpatrick D.A."/>
            <person name="Frisvad J.C."/>
            <person name="Nielsen K.L."/>
        </authorList>
    </citation>
    <scope>NUCLEOTIDE SEQUENCE</scope>
    <source>
        <strain evidence="3">IBT 34128</strain>
    </source>
</reference>
<organism evidence="3 4">
    <name type="scientific">Penicillium alfredii</name>
    <dbReference type="NCBI Taxonomy" id="1506179"/>
    <lineage>
        <taxon>Eukaryota</taxon>
        <taxon>Fungi</taxon>
        <taxon>Dikarya</taxon>
        <taxon>Ascomycota</taxon>
        <taxon>Pezizomycotina</taxon>
        <taxon>Eurotiomycetes</taxon>
        <taxon>Eurotiomycetidae</taxon>
        <taxon>Eurotiales</taxon>
        <taxon>Aspergillaceae</taxon>
        <taxon>Penicillium</taxon>
    </lineage>
</organism>
<proteinExistence type="predicted"/>
<dbReference type="InterPro" id="IPR053137">
    <property type="entry name" value="NLR-like"/>
</dbReference>
<dbReference type="InterPro" id="IPR027417">
    <property type="entry name" value="P-loop_NTPase"/>
</dbReference>
<evidence type="ECO:0000313" key="4">
    <source>
        <dbReference type="Proteomes" id="UP001141434"/>
    </source>
</evidence>
<comment type="caution">
    <text evidence="3">The sequence shown here is derived from an EMBL/GenBank/DDBJ whole genome shotgun (WGS) entry which is preliminary data.</text>
</comment>
<dbReference type="InterPro" id="IPR031348">
    <property type="entry name" value="PigL_N"/>
</dbReference>
<keyword evidence="4" id="KW-1185">Reference proteome</keyword>
<dbReference type="SUPFAM" id="SSF48452">
    <property type="entry name" value="TPR-like"/>
    <property type="match status" value="2"/>
</dbReference>
<dbReference type="Gene3D" id="3.40.50.300">
    <property type="entry name" value="P-loop containing nucleotide triphosphate hydrolases"/>
    <property type="match status" value="1"/>
</dbReference>
<evidence type="ECO:0000259" key="1">
    <source>
        <dbReference type="Pfam" id="PF00931"/>
    </source>
</evidence>
<dbReference type="RefSeq" id="XP_056510767.1">
    <property type="nucleotide sequence ID" value="XM_056657967.1"/>
</dbReference>
<dbReference type="Pfam" id="PF13424">
    <property type="entry name" value="TPR_12"/>
    <property type="match status" value="2"/>
</dbReference>
<reference evidence="3" key="1">
    <citation type="submission" date="2022-11" db="EMBL/GenBank/DDBJ databases">
        <authorList>
            <person name="Petersen C."/>
        </authorList>
    </citation>
    <scope>NUCLEOTIDE SEQUENCE</scope>
    <source>
        <strain evidence="3">IBT 34128</strain>
    </source>
</reference>
<protein>
    <submittedName>
        <fullName evidence="3">Tetratricopeptide repeat domain-containing protein</fullName>
    </submittedName>
</protein>
<dbReference type="AlphaFoldDB" id="A0A9W9F334"/>
<dbReference type="InterPro" id="IPR002182">
    <property type="entry name" value="NB-ARC"/>
</dbReference>
<dbReference type="Pfam" id="PF00931">
    <property type="entry name" value="NB-ARC"/>
    <property type="match status" value="1"/>
</dbReference>
<gene>
    <name evidence="3" type="ORF">NUU61_007442</name>
</gene>
<dbReference type="InterPro" id="IPR011990">
    <property type="entry name" value="TPR-like_helical_dom_sf"/>
</dbReference>
<dbReference type="SUPFAM" id="SSF52540">
    <property type="entry name" value="P-loop containing nucleoside triphosphate hydrolases"/>
    <property type="match status" value="1"/>
</dbReference>
<sequence>MDPISITTGAVSLADVCWRLIKFLKEIPAAVAAIEEEIDSLITEVESLRTIVSTVEESLQTTHAAHRITSRLKAASLENLWKDCERSLAICQDIATQLEHLVQEIHGKFRSTATGGLDGLKKEFRRREKVPRLQGLRDRLSFEKQNLQILLTGISLYNHQTSQDTLDEISTDLRNLDLRFKQQIVALESHLKSSGERHLDRDEEDIAALSRVKQFRNAVQSVATAVSITTPNKFFDIPQPVSSVYTGRNQFLEKLENFLMASVDQPQKQQRFVIYGMGGSGKTQFCSKFAEQNRESFWGVFWVDASSHERMKQTYAEIAKFGKVEANHSAAMHWLSNREERWLLLIDNADDPRIDLHEYFPKGDRGHIIITTRNPAHKIYGNVGPGFFEFQGLEDGDASALLLRAARLTEPWDADSSSWATKITRQLGFLALALVHAGAAIRNGLCSLKDYLVFYDKDWERIRRTPKSSLDSGDKYEQYMSALATYEVSYRGIEKKGTEPSEDAIQLLKLFSFLYFKNIRFDILKKAVLNGGIEKLQQEKADEENSSQSKTWWQRYDNFRISILGFIAQDRSPPALPLVIREGRESGFFDDIRVRYALRELVQMSLITHHESNDSYSMHPLVHRWARERPDMSTTEQAVWAHVAATTLAHSILLPPLENTESEELFRRDILPHIDHVRSCQEATERRISENRKRRWYGLLQWPGAGSSFGRSQALLNAKFSVVFAQNGRWNDAEALQLAVKRYTDKVLGLGQHAARRITLALALTYWNQGRGDEASDLQDGVLQACLASLGPTSHETLMTMDLLGQTRWQQGRYSEARMLQQHAVEGLMNLKGLKHEDTLSAMGSLGRTLAKFYENLDEAKRLLNLSFDGMCEILGSTHLKTLHVREDLAMLALQMEENLPLALETMQQILDCRKGKLGKEHPYVLLAMANLARVNSALGQHAQAEELVCSALSIADRNLGEDHIGTLMGRTVLGSILIGDQRFSEAETTLVNVIEKQRHLSSHRGDFHPDRIGAMIKLASCYRLQGRLDESIQLCDEIIEGLRKISLTQHPLERKMKAEKREILEMKCADAEIEKQG</sequence>
<dbReference type="PANTHER" id="PTHR46082">
    <property type="entry name" value="ATP/GTP-BINDING PROTEIN-RELATED"/>
    <property type="match status" value="1"/>
</dbReference>
<name>A0A9W9F334_9EURO</name>
<dbReference type="EMBL" id="JAPMSZ010000009">
    <property type="protein sequence ID" value="KAJ5092572.1"/>
    <property type="molecule type" value="Genomic_DNA"/>
</dbReference>
<dbReference type="PANTHER" id="PTHR46082:SF6">
    <property type="entry name" value="AAA+ ATPASE DOMAIN-CONTAINING PROTEIN-RELATED"/>
    <property type="match status" value="1"/>
</dbReference>
<feature type="domain" description="Azaphilone pigments biosynthesis cluster protein L N-terminal" evidence="2">
    <location>
        <begin position="1"/>
        <end position="220"/>
    </location>
</feature>
<dbReference type="GeneID" id="81397136"/>
<dbReference type="Gene3D" id="1.25.40.10">
    <property type="entry name" value="Tetratricopeptide repeat domain"/>
    <property type="match status" value="2"/>
</dbReference>
<dbReference type="OrthoDB" id="5086500at2759"/>
<accession>A0A9W9F334</accession>
<evidence type="ECO:0000259" key="2">
    <source>
        <dbReference type="Pfam" id="PF17111"/>
    </source>
</evidence>
<feature type="domain" description="NB-ARC" evidence="1">
    <location>
        <begin position="250"/>
        <end position="375"/>
    </location>
</feature>
<evidence type="ECO:0000313" key="3">
    <source>
        <dbReference type="EMBL" id="KAJ5092572.1"/>
    </source>
</evidence>